<dbReference type="EMBL" id="GBXM01017521">
    <property type="protein sequence ID" value="JAH91056.1"/>
    <property type="molecule type" value="Transcribed_RNA"/>
</dbReference>
<organism evidence="2">
    <name type="scientific">Anguilla anguilla</name>
    <name type="common">European freshwater eel</name>
    <name type="synonym">Muraena anguilla</name>
    <dbReference type="NCBI Taxonomy" id="7936"/>
    <lineage>
        <taxon>Eukaryota</taxon>
        <taxon>Metazoa</taxon>
        <taxon>Chordata</taxon>
        <taxon>Craniata</taxon>
        <taxon>Vertebrata</taxon>
        <taxon>Euteleostomi</taxon>
        <taxon>Actinopterygii</taxon>
        <taxon>Neopterygii</taxon>
        <taxon>Teleostei</taxon>
        <taxon>Anguilliformes</taxon>
        <taxon>Anguillidae</taxon>
        <taxon>Anguilla</taxon>
    </lineage>
</organism>
<proteinExistence type="predicted"/>
<name>A0A0E9WL81_ANGAN</name>
<evidence type="ECO:0000256" key="1">
    <source>
        <dbReference type="SAM" id="Phobius"/>
    </source>
</evidence>
<reference evidence="2" key="2">
    <citation type="journal article" date="2015" name="Fish Shellfish Immunol.">
        <title>Early steps in the European eel (Anguilla anguilla)-Vibrio vulnificus interaction in the gills: Role of the RtxA13 toxin.</title>
        <authorList>
            <person name="Callol A."/>
            <person name="Pajuelo D."/>
            <person name="Ebbesson L."/>
            <person name="Teles M."/>
            <person name="MacKenzie S."/>
            <person name="Amaro C."/>
        </authorList>
    </citation>
    <scope>NUCLEOTIDE SEQUENCE</scope>
</reference>
<evidence type="ECO:0000313" key="2">
    <source>
        <dbReference type="EMBL" id="JAH91056.1"/>
    </source>
</evidence>
<keyword evidence="1" id="KW-0472">Membrane</keyword>
<keyword evidence="1" id="KW-0812">Transmembrane</keyword>
<dbReference type="AlphaFoldDB" id="A0A0E9WL81"/>
<feature type="transmembrane region" description="Helical" evidence="1">
    <location>
        <begin position="12"/>
        <end position="36"/>
    </location>
</feature>
<sequence length="49" mass="5638">MSMGHRLQAVIACKGYAIVLNLTAFIYISLICSKWYNALKWWEGPYVIT</sequence>
<reference evidence="2" key="1">
    <citation type="submission" date="2014-11" db="EMBL/GenBank/DDBJ databases">
        <authorList>
            <person name="Amaro Gonzalez C."/>
        </authorList>
    </citation>
    <scope>NUCLEOTIDE SEQUENCE</scope>
</reference>
<accession>A0A0E9WL81</accession>
<keyword evidence="1" id="KW-1133">Transmembrane helix</keyword>
<protein>
    <submittedName>
        <fullName evidence="2">Uncharacterized protein</fullName>
    </submittedName>
</protein>